<feature type="domain" description="PPM-type phosphatase" evidence="2">
    <location>
        <begin position="80"/>
        <end position="399"/>
    </location>
</feature>
<keyword evidence="3" id="KW-1185">Reference proteome</keyword>
<feature type="compositionally biased region" description="Polar residues" evidence="1">
    <location>
        <begin position="824"/>
        <end position="835"/>
    </location>
</feature>
<dbReference type="AlphaFoldDB" id="A0A1I7YQF7"/>
<dbReference type="Pfam" id="PF00481">
    <property type="entry name" value="PP2C"/>
    <property type="match status" value="1"/>
</dbReference>
<dbReference type="InterPro" id="IPR036457">
    <property type="entry name" value="PPM-type-like_dom_sf"/>
</dbReference>
<name>A0A1I7YQF7_9BILA</name>
<dbReference type="PROSITE" id="PS51746">
    <property type="entry name" value="PPM_2"/>
    <property type="match status" value="1"/>
</dbReference>
<organism evidence="3 4">
    <name type="scientific">Steinernema glaseri</name>
    <dbReference type="NCBI Taxonomy" id="37863"/>
    <lineage>
        <taxon>Eukaryota</taxon>
        <taxon>Metazoa</taxon>
        <taxon>Ecdysozoa</taxon>
        <taxon>Nematoda</taxon>
        <taxon>Chromadorea</taxon>
        <taxon>Rhabditida</taxon>
        <taxon>Tylenchina</taxon>
        <taxon>Panagrolaimomorpha</taxon>
        <taxon>Strongyloidoidea</taxon>
        <taxon>Steinernematidae</taxon>
        <taxon>Steinernema</taxon>
    </lineage>
</organism>
<dbReference type="Proteomes" id="UP000095287">
    <property type="component" value="Unplaced"/>
</dbReference>
<feature type="region of interest" description="Disordered" evidence="1">
    <location>
        <begin position="822"/>
        <end position="854"/>
    </location>
</feature>
<feature type="compositionally biased region" description="Basic and acidic residues" evidence="1">
    <location>
        <begin position="672"/>
        <end position="682"/>
    </location>
</feature>
<sequence length="887" mass="97854">MCGGALLEITDCARSPLLWKCKEQVACQRETKFKTRRRPMFETSGLSAPSVFSQLHVEIDDITSTPSKMVPDICIGSNLRITASASQGGRRYMEDRIHIEYVRNEEGAIDWVYCAVYDGHGGPEASEFVRRNLLNNIRKSPNFNTDNDDEFLEIIRQGFVQTHYSMLKVVDSWPKTSSGYSCTAGTTASCAFIRRGKLYTGHVGDSAIFLGMSHEGDDYGQRLESVRLTIDHKPDSPEELHRIESAGGAVMNKAGINRVVWNRPRRGHVGPITVDTPVENIPFLAVARALGDLWSYSHLTGEYVVSPDPDVSVVPLDRNVKCMVLGSDGLTNVMNPQQMMDTVSIHEWKDLAKMYGPAAEERILDRPIHNNHAQWLLRQAMRNWGGLRADNISVVVVLFDDLKSDLPDDHISVTHSGRDLVLDEELTNQPDAMVRVTNRTVQRLRTTPVDLAYSGMMDKNFKYAGYKGPGFVMPRNVREGSEERAVPPRHRSLRNLMSSASSSCSEPALRINAKPTPTPRIIPFSPTPTAVKSTSALPEALLPSIEKEDELPFINGSQDEITPADMSIIEEALMPTEGPEPTVGEPNEPEPTSTALAEERPESRMDNRPEEDNVETSVIVNEEPETNTAAKENGEAEVGDKKPEKKPKYFCKKHGGNCERAILLNEEYQRKRELRDKQKLEAKSLNNINGAAEDTEIEHVNGSEEPVSCLNPKSTFKSDASGDAPDPQPSATSAGLSPLATIDRFGPADSKLGMSPSAMLTVMRAASFSSINSGSNLPPATVTPFRTLSLDSPVLQGVKLPVLNVDTPVIRNGRRFTRVDAETSEASKPSVQTITPGHKRQRLSKTESDTHIEPHHKRSRVMEFFHSVTGLLGVGGHDKRGDKSGAK</sequence>
<dbReference type="WBParaSite" id="L893_g18684.t2">
    <property type="protein sequence ID" value="L893_g18684.t2"/>
    <property type="gene ID" value="L893_g18684"/>
</dbReference>
<evidence type="ECO:0000259" key="2">
    <source>
        <dbReference type="PROSITE" id="PS51746"/>
    </source>
</evidence>
<dbReference type="FunFam" id="3.60.40.10:FF:000060">
    <property type="entry name" value="Protein phosphatase 2c"/>
    <property type="match status" value="1"/>
</dbReference>
<proteinExistence type="predicted"/>
<dbReference type="GO" id="GO:0004722">
    <property type="term" value="F:protein serine/threonine phosphatase activity"/>
    <property type="evidence" value="ECO:0007669"/>
    <property type="project" value="InterPro"/>
</dbReference>
<evidence type="ECO:0000256" key="1">
    <source>
        <dbReference type="SAM" id="MobiDB-lite"/>
    </source>
</evidence>
<feature type="region of interest" description="Disordered" evidence="1">
    <location>
        <begin position="512"/>
        <end position="531"/>
    </location>
</feature>
<dbReference type="Gene3D" id="3.60.40.10">
    <property type="entry name" value="PPM-type phosphatase domain"/>
    <property type="match status" value="1"/>
</dbReference>
<feature type="compositionally biased region" description="Basic and acidic residues" evidence="1">
    <location>
        <begin position="597"/>
        <end position="611"/>
    </location>
</feature>
<feature type="region of interest" description="Disordered" evidence="1">
    <location>
        <begin position="672"/>
        <end position="738"/>
    </location>
</feature>
<dbReference type="SUPFAM" id="SSF81606">
    <property type="entry name" value="PP2C-like"/>
    <property type="match status" value="1"/>
</dbReference>
<feature type="compositionally biased region" description="Basic and acidic residues" evidence="1">
    <location>
        <begin position="632"/>
        <end position="647"/>
    </location>
</feature>
<evidence type="ECO:0000313" key="3">
    <source>
        <dbReference type="Proteomes" id="UP000095287"/>
    </source>
</evidence>
<dbReference type="SMART" id="SM00332">
    <property type="entry name" value="PP2Cc"/>
    <property type="match status" value="1"/>
</dbReference>
<accession>A0A1I7YQF7</accession>
<dbReference type="CDD" id="cd00143">
    <property type="entry name" value="PP2Cc"/>
    <property type="match status" value="1"/>
</dbReference>
<evidence type="ECO:0000313" key="4">
    <source>
        <dbReference type="WBParaSite" id="L893_g18684.t2"/>
    </source>
</evidence>
<feature type="region of interest" description="Disordered" evidence="1">
    <location>
        <begin position="576"/>
        <end position="652"/>
    </location>
</feature>
<dbReference type="PANTHER" id="PTHR47992">
    <property type="entry name" value="PROTEIN PHOSPHATASE"/>
    <property type="match status" value="1"/>
</dbReference>
<dbReference type="InterPro" id="IPR001932">
    <property type="entry name" value="PPM-type_phosphatase-like_dom"/>
</dbReference>
<feature type="compositionally biased region" description="Basic and acidic residues" evidence="1">
    <location>
        <begin position="844"/>
        <end position="853"/>
    </location>
</feature>
<protein>
    <submittedName>
        <fullName evidence="4">PPM-type phosphatase domain-containing protein</fullName>
    </submittedName>
</protein>
<reference evidence="4" key="1">
    <citation type="submission" date="2016-11" db="UniProtKB">
        <authorList>
            <consortium name="WormBaseParasite"/>
        </authorList>
    </citation>
    <scope>IDENTIFICATION</scope>
</reference>
<dbReference type="InterPro" id="IPR015655">
    <property type="entry name" value="PP2C"/>
</dbReference>
<feature type="compositionally biased region" description="Low complexity" evidence="1">
    <location>
        <begin position="576"/>
        <end position="592"/>
    </location>
</feature>